<dbReference type="EMBL" id="BSXV01000677">
    <property type="protein sequence ID" value="GME90144.1"/>
    <property type="molecule type" value="Genomic_DNA"/>
</dbReference>
<protein>
    <submittedName>
        <fullName evidence="1">Unnamed protein product</fullName>
    </submittedName>
</protein>
<comment type="caution">
    <text evidence="1">The sequence shown here is derived from an EMBL/GenBank/DDBJ whole genome shotgun (WGS) entry which is preliminary data.</text>
</comment>
<evidence type="ECO:0000313" key="1">
    <source>
        <dbReference type="EMBL" id="GME90144.1"/>
    </source>
</evidence>
<evidence type="ECO:0000313" key="2">
    <source>
        <dbReference type="Proteomes" id="UP001165101"/>
    </source>
</evidence>
<sequence>MARSDKLARLRAARAGKKLEDEDSDQNVDIYEEVNELEYRKHKRDQLLKDDFIVDENGEGYAETGADEWDNSHKYYSDEEQGQDEEDEEDREISRGIKKTKKVKKTAEIQNFFKPSSNTDKQKTKSKKMDTNLNDILDDFVNVATSKTKTTPFFSNSSRKRDVFSTLKSDRSFNKSNDSIKPLNYSKMLEDEDEDFRSKKAKFNSSDVIDGMADYSMDLEAAPSSPIKRGTELDQSMNDQTIKDTVETGTDTQNILKDLDMDTLPNIEDDVSVIKKEDDEDDDEDDDIIVAHHPRVSGSTINRNVNLSSKKDLPEPKVKQKPIDSSPLKYNTSVTINSSPSRSSVATEKWEEDQVVVKSEDGSSSFKMFWLDYAEVENTLLLFGKVRSKTGELLSTMVQIKGLERELYFLPREKRKNLDDDEDEEMKSENDNENHDDGESPSVKDEKVTAMDVYDEIIPLLMEKYGLKQIKAKPETKKYAFELKDIPKEAEYLKVLLPYETPKSKHIPIPSTLEGSTFSHVFGGKTNIFESFVLQRNVMGPCWLEIKNGDFNAVRNSSHCNIEVAVDSPRFVKPLDINEPAPELTLMSISVQPVMNVKESRQEVGSVSFALYKDVPQDIPVDENLKPDEIITLVRPVGGSLSLPPGLSQLAQKKGHPIRSFSNEKTLLNCLTALIKKSDPDVFLGHRLENISLDILLHRMYDLKVNTWSVFGRRHRKQWPERFGRSAGRNNVFFLREVVGGRLTCDIANELGQSLTPKCQSWDLYEMLDVVCKKKHTPMEINLNNPKFADDTNSLLAAFNENTIAVQIIAEVAFRVQILSLSKQLTNLAGNAWSSTLAGTRAGRNEFILLHEFTRDGFIVPDKETRADRQRASAAQSAANGDDGDDEGNNDDESKATTSKKSKYQGGLVFEPEKGLQSNYVLVMDFNSLYPSIIQEFNICFTTVNRANLIGDDLPSVPSPDISAGVFPKLLNALVSRRREVKKLLKDPRSTAIEKAQYDIKQQALKVTANSMYGCLGYVNSRFYAKPLAMLVTNRGREILMDTRQLAESLGLRVVYGDTDSVMIDTGTKSYPEAIKVGDDFKVKVNERYKLLEIDIDNVFKKLLLHSKKKYAALDTSFKDGKEICNLEVKGLDMKLIQNQKKRLMKFINILKKFHLI</sequence>
<name>A0ACB5TKV9_CANBO</name>
<proteinExistence type="predicted"/>
<organism evidence="1 2">
    <name type="scientific">Candida boidinii</name>
    <name type="common">Yeast</name>
    <dbReference type="NCBI Taxonomy" id="5477"/>
    <lineage>
        <taxon>Eukaryota</taxon>
        <taxon>Fungi</taxon>
        <taxon>Dikarya</taxon>
        <taxon>Ascomycota</taxon>
        <taxon>Saccharomycotina</taxon>
        <taxon>Pichiomycetes</taxon>
        <taxon>Pichiales</taxon>
        <taxon>Pichiaceae</taxon>
        <taxon>Ogataea</taxon>
        <taxon>Ogataea/Candida clade</taxon>
    </lineage>
</organism>
<keyword evidence="2" id="KW-1185">Reference proteome</keyword>
<accession>A0ACB5TKV9</accession>
<gene>
    <name evidence="1" type="ORF">Cboi01_000171500</name>
</gene>
<reference evidence="1" key="1">
    <citation type="submission" date="2023-04" db="EMBL/GenBank/DDBJ databases">
        <title>Candida boidinii NBRC 1967.</title>
        <authorList>
            <person name="Ichikawa N."/>
            <person name="Sato H."/>
            <person name="Tonouchi N."/>
        </authorList>
    </citation>
    <scope>NUCLEOTIDE SEQUENCE</scope>
    <source>
        <strain evidence="1">NBRC 1967</strain>
    </source>
</reference>
<dbReference type="Proteomes" id="UP001165101">
    <property type="component" value="Unassembled WGS sequence"/>
</dbReference>